<keyword evidence="1" id="KW-0175">Coiled coil</keyword>
<name>A0A8H6KGV6_9PEZI</name>
<evidence type="ECO:0000256" key="2">
    <source>
        <dbReference type="SAM" id="MobiDB-lite"/>
    </source>
</evidence>
<dbReference type="AlphaFoldDB" id="A0A8H6KGV6"/>
<keyword evidence="4" id="KW-1185">Reference proteome</keyword>
<dbReference type="Proteomes" id="UP000639643">
    <property type="component" value="Unassembled WGS sequence"/>
</dbReference>
<protein>
    <submittedName>
        <fullName evidence="3">Uncharacterized protein</fullName>
    </submittedName>
</protein>
<gene>
    <name evidence="3" type="ORF">CMUS01_07598</name>
</gene>
<accession>A0A8H6KGV6</accession>
<evidence type="ECO:0000313" key="3">
    <source>
        <dbReference type="EMBL" id="KAF6830835.1"/>
    </source>
</evidence>
<feature type="coiled-coil region" evidence="1">
    <location>
        <begin position="277"/>
        <end position="307"/>
    </location>
</feature>
<evidence type="ECO:0000313" key="4">
    <source>
        <dbReference type="Proteomes" id="UP000639643"/>
    </source>
</evidence>
<reference evidence="3" key="1">
    <citation type="journal article" date="2020" name="Phytopathology">
        <title>Genome Sequence Resources of Colletotrichum truncatum, C. plurivorum, C. musicola, and C. sojae: Four Species Pathogenic to Soybean (Glycine max).</title>
        <authorList>
            <person name="Rogerio F."/>
            <person name="Boufleur T.R."/>
            <person name="Ciampi-Guillardi M."/>
            <person name="Sukno S.A."/>
            <person name="Thon M.R."/>
            <person name="Massola Junior N.S."/>
            <person name="Baroncelli R."/>
        </authorList>
    </citation>
    <scope>NUCLEOTIDE SEQUENCE</scope>
    <source>
        <strain evidence="3">LFN0074</strain>
    </source>
</reference>
<proteinExistence type="predicted"/>
<organism evidence="3 4">
    <name type="scientific">Colletotrichum musicola</name>
    <dbReference type="NCBI Taxonomy" id="2175873"/>
    <lineage>
        <taxon>Eukaryota</taxon>
        <taxon>Fungi</taxon>
        <taxon>Dikarya</taxon>
        <taxon>Ascomycota</taxon>
        <taxon>Pezizomycotina</taxon>
        <taxon>Sordariomycetes</taxon>
        <taxon>Hypocreomycetidae</taxon>
        <taxon>Glomerellales</taxon>
        <taxon>Glomerellaceae</taxon>
        <taxon>Colletotrichum</taxon>
        <taxon>Colletotrichum orchidearum species complex</taxon>
    </lineage>
</organism>
<dbReference type="EMBL" id="WIGM01000276">
    <property type="protein sequence ID" value="KAF6830835.1"/>
    <property type="molecule type" value="Genomic_DNA"/>
</dbReference>
<sequence>MEEENCMKYEALRRAIRIHNSVNRIIEAARRNPQQTEIHTLHQIHQQIYQQEIQDISDQDTQPPNATATDQVSTFPEKLAPIPINRTIALARARRPRHNRDTASELYERHQRERHDVTTPYRPHPNADYSEQFSILTNRSSVIGSQENNMCQGTRYWYNCPCPNPECPRRQQCELSKTLDYGHVKHIQVDQAGWERCADWHRQQMPSVRWNPHQNPDGLCQNFVEPGCWRNYMTNEPIDVGCAQEVAQLEQVQAGTARYRDRRVAVPFSLYPSRLQAISQEQAVANIEAKRQEKSQEEQEAAQRREAALKFGRQMREEERQEYLRQQHERAGSEARIQAMRDSLVTIGKGVTTGQTLANRGERTLELQPGAKTYRHNFDGSVGPRIWAAPGPPDSDSTQALTPENGIVRHQLPNRIGHVGMERQALKEMRNKADQADRLAEKRYN</sequence>
<evidence type="ECO:0000256" key="1">
    <source>
        <dbReference type="SAM" id="Coils"/>
    </source>
</evidence>
<feature type="region of interest" description="Disordered" evidence="2">
    <location>
        <begin position="109"/>
        <end position="128"/>
    </location>
</feature>
<comment type="caution">
    <text evidence="3">The sequence shown here is derived from an EMBL/GenBank/DDBJ whole genome shotgun (WGS) entry which is preliminary data.</text>
</comment>